<feature type="region of interest" description="Disordered" evidence="1">
    <location>
        <begin position="113"/>
        <end position="158"/>
    </location>
</feature>
<comment type="caution">
    <text evidence="2">The sequence shown here is derived from an EMBL/GenBank/DDBJ whole genome shotgun (WGS) entry which is preliminary data.</text>
</comment>
<dbReference type="PANTHER" id="PTHR34193">
    <property type="entry name" value="OS11G0199801 PROTEIN"/>
    <property type="match status" value="1"/>
</dbReference>
<feature type="compositionally biased region" description="Polar residues" evidence="1">
    <location>
        <begin position="126"/>
        <end position="136"/>
    </location>
</feature>
<protein>
    <submittedName>
        <fullName evidence="2">Uncharacterized protein</fullName>
    </submittedName>
</protein>
<evidence type="ECO:0000313" key="3">
    <source>
        <dbReference type="Proteomes" id="UP001603857"/>
    </source>
</evidence>
<dbReference type="EMBL" id="JBGMDY010000001">
    <property type="protein sequence ID" value="KAL2347221.1"/>
    <property type="molecule type" value="Genomic_DNA"/>
</dbReference>
<dbReference type="PANTHER" id="PTHR34193:SF10">
    <property type="entry name" value="DUF1645 FAMILY PROTEIN"/>
    <property type="match status" value="1"/>
</dbReference>
<name>A0ABD1NGY9_9FABA</name>
<evidence type="ECO:0000256" key="1">
    <source>
        <dbReference type="SAM" id="MobiDB-lite"/>
    </source>
</evidence>
<sequence>MSTNHQKHIRHKSEGDKEFSFWGSSNTIPSENDCDQPQTNKAMHNKEANFGETYQRKNFKPEYSSCCSSVSDPSRHKAIEEGQRNLMEMMRDIPESGYELSFQDMVVVDKQVGEPQKPHQSETSDDSTLMQSSGSKAQLRRLNKKKSKGNNSRPGQILRIESMDSETFLLKLFFPISLDWMKKDRVKSGSKVSPRPSLKESMKQVEKECRIKRFFLSGDNRGDAEDGKIQNSGRSNSDIDRYVDRSFSLSHGCWPFPPYAKSKTKNLGE</sequence>
<organism evidence="2 3">
    <name type="scientific">Flemingia macrophylla</name>
    <dbReference type="NCBI Taxonomy" id="520843"/>
    <lineage>
        <taxon>Eukaryota</taxon>
        <taxon>Viridiplantae</taxon>
        <taxon>Streptophyta</taxon>
        <taxon>Embryophyta</taxon>
        <taxon>Tracheophyta</taxon>
        <taxon>Spermatophyta</taxon>
        <taxon>Magnoliopsida</taxon>
        <taxon>eudicotyledons</taxon>
        <taxon>Gunneridae</taxon>
        <taxon>Pentapetalae</taxon>
        <taxon>rosids</taxon>
        <taxon>fabids</taxon>
        <taxon>Fabales</taxon>
        <taxon>Fabaceae</taxon>
        <taxon>Papilionoideae</taxon>
        <taxon>50 kb inversion clade</taxon>
        <taxon>NPAAA clade</taxon>
        <taxon>indigoferoid/millettioid clade</taxon>
        <taxon>Phaseoleae</taxon>
        <taxon>Flemingia</taxon>
    </lineage>
</organism>
<feature type="region of interest" description="Disordered" evidence="1">
    <location>
        <begin position="1"/>
        <end position="56"/>
    </location>
</feature>
<dbReference type="AlphaFoldDB" id="A0ABD1NGY9"/>
<keyword evidence="3" id="KW-1185">Reference proteome</keyword>
<feature type="compositionally biased region" description="Polar residues" evidence="1">
    <location>
        <begin position="22"/>
        <end position="42"/>
    </location>
</feature>
<feature type="compositionally biased region" description="Basic residues" evidence="1">
    <location>
        <begin position="138"/>
        <end position="148"/>
    </location>
</feature>
<evidence type="ECO:0000313" key="2">
    <source>
        <dbReference type="EMBL" id="KAL2347221.1"/>
    </source>
</evidence>
<feature type="compositionally biased region" description="Basic residues" evidence="1">
    <location>
        <begin position="1"/>
        <end position="11"/>
    </location>
</feature>
<feature type="region of interest" description="Disordered" evidence="1">
    <location>
        <begin position="218"/>
        <end position="239"/>
    </location>
</feature>
<gene>
    <name evidence="2" type="ORF">Fmac_001221</name>
</gene>
<accession>A0ABD1NGY9</accession>
<proteinExistence type="predicted"/>
<reference evidence="2 3" key="1">
    <citation type="submission" date="2024-08" db="EMBL/GenBank/DDBJ databases">
        <title>Insights into the chromosomal genome structure of Flemingia macrophylla.</title>
        <authorList>
            <person name="Ding Y."/>
            <person name="Zhao Y."/>
            <person name="Bi W."/>
            <person name="Wu M."/>
            <person name="Zhao G."/>
            <person name="Gong Y."/>
            <person name="Li W."/>
            <person name="Zhang P."/>
        </authorList>
    </citation>
    <scope>NUCLEOTIDE SEQUENCE [LARGE SCALE GENOMIC DNA]</scope>
    <source>
        <strain evidence="2">DYQJB</strain>
        <tissue evidence="2">Leaf</tissue>
    </source>
</reference>
<dbReference type="Proteomes" id="UP001603857">
    <property type="component" value="Unassembled WGS sequence"/>
</dbReference>